<comment type="caution">
    <text evidence="2">The sequence shown here is derived from an EMBL/GenBank/DDBJ whole genome shotgun (WGS) entry which is preliminary data.</text>
</comment>
<dbReference type="Proteomes" id="UP000094570">
    <property type="component" value="Unassembled WGS sequence"/>
</dbReference>
<evidence type="ECO:0000313" key="2">
    <source>
        <dbReference type="EMBL" id="ODN31014.1"/>
    </source>
</evidence>
<dbReference type="PANTHER" id="PTHR10724">
    <property type="entry name" value="30S RIBOSOMAL PROTEIN S1"/>
    <property type="match status" value="1"/>
</dbReference>
<dbReference type="RefSeq" id="WP_069292439.1">
    <property type="nucleotide sequence ID" value="NZ_CP140110.1"/>
</dbReference>
<dbReference type="InterPro" id="IPR050437">
    <property type="entry name" value="Ribos_protein_bS1-like"/>
</dbReference>
<dbReference type="PANTHER" id="PTHR10724:SF10">
    <property type="entry name" value="S1 RNA-BINDING DOMAIN-CONTAINING PROTEIN 1"/>
    <property type="match status" value="1"/>
</dbReference>
<accession>A0A1E3G429</accession>
<organism evidence="2 3">
    <name type="scientific">Fervidobacterium thailandense</name>
    <dbReference type="NCBI Taxonomy" id="1008305"/>
    <lineage>
        <taxon>Bacteria</taxon>
        <taxon>Thermotogati</taxon>
        <taxon>Thermotogota</taxon>
        <taxon>Thermotogae</taxon>
        <taxon>Thermotogales</taxon>
        <taxon>Fervidobacteriaceae</taxon>
        <taxon>Fervidobacterium</taxon>
    </lineage>
</organism>
<dbReference type="Pfam" id="PF00575">
    <property type="entry name" value="S1"/>
    <property type="match status" value="1"/>
</dbReference>
<dbReference type="InterPro" id="IPR012340">
    <property type="entry name" value="NA-bd_OB-fold"/>
</dbReference>
<dbReference type="InterPro" id="IPR003029">
    <property type="entry name" value="S1_domain"/>
</dbReference>
<dbReference type="STRING" id="1008305.A4H02_01700"/>
<protein>
    <submittedName>
        <fullName evidence="2">RNA-binding protein</fullName>
    </submittedName>
</protein>
<dbReference type="SUPFAM" id="SSF50249">
    <property type="entry name" value="Nucleic acid-binding proteins"/>
    <property type="match status" value="1"/>
</dbReference>
<dbReference type="GO" id="GO:0003735">
    <property type="term" value="F:structural constituent of ribosome"/>
    <property type="evidence" value="ECO:0007669"/>
    <property type="project" value="TreeGrafter"/>
</dbReference>
<reference evidence="3" key="1">
    <citation type="submission" date="2016-04" db="EMBL/GenBank/DDBJ databases">
        <title>The genome sequence project of a novel Fervidobacterium isolate from a hot spring in Thailand.</title>
        <authorList>
            <person name="Gonzalez J.M."/>
            <person name="Cuecas A."/>
            <person name="Kanoksilapatham W."/>
        </authorList>
    </citation>
    <scope>NUCLEOTIDE SEQUENCE [LARGE SCALE GENOMIC DNA]</scope>
    <source>
        <strain evidence="3">FC2004</strain>
    </source>
</reference>
<dbReference type="GO" id="GO:0003729">
    <property type="term" value="F:mRNA binding"/>
    <property type="evidence" value="ECO:0007669"/>
    <property type="project" value="TreeGrafter"/>
</dbReference>
<proteinExistence type="predicted"/>
<keyword evidence="3" id="KW-1185">Reference proteome</keyword>
<evidence type="ECO:0000313" key="3">
    <source>
        <dbReference type="Proteomes" id="UP000094570"/>
    </source>
</evidence>
<evidence type="ECO:0000259" key="1">
    <source>
        <dbReference type="PROSITE" id="PS50126"/>
    </source>
</evidence>
<gene>
    <name evidence="2" type="ORF">A4H02_01700</name>
</gene>
<name>A0A1E3G429_9BACT</name>
<dbReference type="GO" id="GO:0006412">
    <property type="term" value="P:translation"/>
    <property type="evidence" value="ECO:0007669"/>
    <property type="project" value="TreeGrafter"/>
</dbReference>
<sequence>MEVGQMVKGKVTEVLKFGANVELENGEKGFIHISKIANQYVEKVEDFLKVGQEIEGRIIGKGKDGKWEISLKEEKSGKEARDPKEIEAEQKREEFEKKLQKFLKDSQKTYSEYKKRLDKKQGVTKRR</sequence>
<dbReference type="EMBL" id="LWAF01000002">
    <property type="protein sequence ID" value="ODN31014.1"/>
    <property type="molecule type" value="Genomic_DNA"/>
</dbReference>
<dbReference type="PROSITE" id="PS50126">
    <property type="entry name" value="S1"/>
    <property type="match status" value="1"/>
</dbReference>
<dbReference type="OrthoDB" id="9810507at2"/>
<dbReference type="AlphaFoldDB" id="A0A1E3G429"/>
<dbReference type="SMART" id="SM00316">
    <property type="entry name" value="S1"/>
    <property type="match status" value="1"/>
</dbReference>
<dbReference type="Gene3D" id="2.40.50.140">
    <property type="entry name" value="Nucleic acid-binding proteins"/>
    <property type="match status" value="1"/>
</dbReference>
<feature type="domain" description="S1 motif" evidence="1">
    <location>
        <begin position="4"/>
        <end position="74"/>
    </location>
</feature>